<keyword evidence="6" id="KW-0325">Glycoprotein</keyword>
<dbReference type="GO" id="GO:0015485">
    <property type="term" value="F:cholesterol binding"/>
    <property type="evidence" value="ECO:0007669"/>
    <property type="project" value="TreeGrafter"/>
</dbReference>
<name>A0A7K9BSQ6_9PICI</name>
<dbReference type="InterPro" id="IPR008795">
    <property type="entry name" value="Prominin"/>
</dbReference>
<proteinExistence type="inferred from homology"/>
<keyword evidence="9" id="KW-0732">Signal</keyword>
<feature type="signal peptide" evidence="9">
    <location>
        <begin position="1"/>
        <end position="32"/>
    </location>
</feature>
<evidence type="ECO:0000256" key="2">
    <source>
        <dbReference type="ARBA" id="ARBA00006058"/>
    </source>
</evidence>
<feature type="coiled-coil region" evidence="7">
    <location>
        <begin position="367"/>
        <end position="394"/>
    </location>
</feature>
<dbReference type="GO" id="GO:0005929">
    <property type="term" value="C:cilium"/>
    <property type="evidence" value="ECO:0007669"/>
    <property type="project" value="TreeGrafter"/>
</dbReference>
<evidence type="ECO:0000256" key="4">
    <source>
        <dbReference type="ARBA" id="ARBA00022989"/>
    </source>
</evidence>
<reference evidence="10 11" key="1">
    <citation type="submission" date="2019-09" db="EMBL/GenBank/DDBJ databases">
        <title>Bird 10,000 Genomes (B10K) Project - Family phase.</title>
        <authorList>
            <person name="Zhang G."/>
        </authorList>
    </citation>
    <scope>NUCLEOTIDE SEQUENCE [LARGE SCALE GENOMIC DNA]</scope>
    <source>
        <strain evidence="10">B10K-DU-001-24</strain>
        <tissue evidence="10">Muscle</tissue>
    </source>
</reference>
<dbReference type="EMBL" id="VWZI01003272">
    <property type="protein sequence ID" value="NXG42415.1"/>
    <property type="molecule type" value="Genomic_DNA"/>
</dbReference>
<dbReference type="GO" id="GO:0016324">
    <property type="term" value="C:apical plasma membrane"/>
    <property type="evidence" value="ECO:0007669"/>
    <property type="project" value="TreeGrafter"/>
</dbReference>
<feature type="transmembrane region" description="Helical" evidence="8">
    <location>
        <begin position="109"/>
        <end position="137"/>
    </location>
</feature>
<accession>A0A7K9BSQ6</accession>
<evidence type="ECO:0000313" key="11">
    <source>
        <dbReference type="Proteomes" id="UP000574528"/>
    </source>
</evidence>
<evidence type="ECO:0000256" key="9">
    <source>
        <dbReference type="SAM" id="SignalP"/>
    </source>
</evidence>
<keyword evidence="11" id="KW-1185">Reference proteome</keyword>
<keyword evidence="4 8" id="KW-1133">Transmembrane helix</keyword>
<evidence type="ECO:0000256" key="6">
    <source>
        <dbReference type="ARBA" id="ARBA00023180"/>
    </source>
</evidence>
<sequence>LTEPCRLSPLLPETMQAVGLLLAWALLHRAGTQQCHPAGPAGVLRFTDTHAEIRVPALHRVPSSLDPLYRLVRRCLDLIQQNPLPTELLRAALNDPGSVRTSQVVQYELGYVVCAVVALLFTVAMPVAGMCFCYCRSRRRCGGRLRAHRRSLGCRRHCLLTCLSLTSLIILVSVVCALVSSQRVKGQMEPGLGAVPTTLRTLRQHISNVPQGVQMVVEQFEVPRQQIVSDLGGLSRSVGVSIHTQLKAMTYAALADLQDRAGDLQTSLHHLQIVERTALALASAQAELEPALRERRRRVVELLDDPRCTSCASVLGRAQSLQLGADYSKVPSVEKVLKAVEGLPRSDFAEMIRQGNGTFNSIPELAVERMAEVIQDLRDEMAQVTQKVQSIADSFPLSDYTRPVREALAKAEDRSQPYLREVQRFEHYRWIAGTVLCSIVLLILACNAAGMALGAYGLSKREDPSDYECRGEAGAKLLLLGVGLAFLFSWLLILLVFATFLVGGNIQTLVCRNWVNQEIYKFIDTPGNLPPSMNLSQQLNLRRDSNLSATYRWVLLGTTSAPRPGRSIWGDTANLPFPSRECKSGAGLWEVLQLDRSYDLDEHLKTPKYTAGFQKRLGEFSARLGEVRLLRGEGRQDLETFARSGVDEVDYERYQQEMKIPVVQTSLPGLARNLEGLQKMQRNSTVAGRLAAEARALWQLQNSTVQSQEALVARLGESVQFLSRLAPHLQEQVRTTLATPASVEARLPVQAQQILRQELGCFSRKELRYFTQYLSWVGQTLREDVASCQPLATALDNGRVILCDRISDPWNAFWFSLGCCTFFLIPSIIFAVRLTKHFRPIRNRLISTGSEETCPFHIPRVTALKL</sequence>
<feature type="non-terminal residue" evidence="10">
    <location>
        <position position="1"/>
    </location>
</feature>
<evidence type="ECO:0000256" key="8">
    <source>
        <dbReference type="SAM" id="Phobius"/>
    </source>
</evidence>
<dbReference type="GO" id="GO:0071914">
    <property type="term" value="C:prominosome"/>
    <property type="evidence" value="ECO:0007669"/>
    <property type="project" value="TreeGrafter"/>
</dbReference>
<comment type="similarity">
    <text evidence="2">Belongs to the prominin family.</text>
</comment>
<evidence type="ECO:0000256" key="5">
    <source>
        <dbReference type="ARBA" id="ARBA00023136"/>
    </source>
</evidence>
<dbReference type="GO" id="GO:0031528">
    <property type="term" value="C:microvillus membrane"/>
    <property type="evidence" value="ECO:0007669"/>
    <property type="project" value="UniProtKB-SubCell"/>
</dbReference>
<dbReference type="OrthoDB" id="6229420at2759"/>
<feature type="transmembrane region" description="Helical" evidence="8">
    <location>
        <begin position="158"/>
        <end position="180"/>
    </location>
</feature>
<dbReference type="PANTHER" id="PTHR22730">
    <property type="entry name" value="PROMININ PROM PROTEIN"/>
    <property type="match status" value="1"/>
</dbReference>
<comment type="caution">
    <text evidence="10">The sequence shown here is derived from an EMBL/GenBank/DDBJ whole genome shotgun (WGS) entry which is preliminary data.</text>
</comment>
<keyword evidence="5 8" id="KW-0472">Membrane</keyword>
<keyword evidence="3 8" id="KW-0812">Transmembrane</keyword>
<organism evidence="10 11">
    <name type="scientific">Psilopogon haemacephalus</name>
    <name type="common">coppersmith barbet</name>
    <dbReference type="NCBI Taxonomy" id="2585815"/>
    <lineage>
        <taxon>Eukaryota</taxon>
        <taxon>Metazoa</taxon>
        <taxon>Chordata</taxon>
        <taxon>Craniata</taxon>
        <taxon>Vertebrata</taxon>
        <taxon>Euteleostomi</taxon>
        <taxon>Archelosauria</taxon>
        <taxon>Archosauria</taxon>
        <taxon>Dinosauria</taxon>
        <taxon>Saurischia</taxon>
        <taxon>Theropoda</taxon>
        <taxon>Coelurosauria</taxon>
        <taxon>Aves</taxon>
        <taxon>Neognathae</taxon>
        <taxon>Neoaves</taxon>
        <taxon>Telluraves</taxon>
        <taxon>Coraciimorphae</taxon>
        <taxon>Piciformes</taxon>
        <taxon>Megalaimidae</taxon>
        <taxon>Psilopogon</taxon>
    </lineage>
</organism>
<dbReference type="Proteomes" id="UP000574528">
    <property type="component" value="Unassembled WGS sequence"/>
</dbReference>
<feature type="non-terminal residue" evidence="10">
    <location>
        <position position="866"/>
    </location>
</feature>
<feature type="chain" id="PRO_5029622511" evidence="9">
    <location>
        <begin position="33"/>
        <end position="866"/>
    </location>
</feature>
<evidence type="ECO:0000256" key="7">
    <source>
        <dbReference type="SAM" id="Coils"/>
    </source>
</evidence>
<evidence type="ECO:0000256" key="1">
    <source>
        <dbReference type="ARBA" id="ARBA00004475"/>
    </source>
</evidence>
<feature type="transmembrane region" description="Helical" evidence="8">
    <location>
        <begin position="430"/>
        <end position="456"/>
    </location>
</feature>
<comment type="subcellular location">
    <subcellularLocation>
        <location evidence="1">Cell projection</location>
        <location evidence="1">Microvillus membrane</location>
        <topology evidence="1">Multi-pass membrane protein</topology>
    </subcellularLocation>
</comment>
<feature type="transmembrane region" description="Helical" evidence="8">
    <location>
        <begin position="812"/>
        <end position="834"/>
    </location>
</feature>
<dbReference type="PANTHER" id="PTHR22730:SF6">
    <property type="entry name" value="PROMININ-2"/>
    <property type="match status" value="1"/>
</dbReference>
<protein>
    <submittedName>
        <fullName evidence="10">PROM2 protein</fullName>
    </submittedName>
</protein>
<dbReference type="AlphaFoldDB" id="A0A7K9BSQ6"/>
<evidence type="ECO:0000313" key="10">
    <source>
        <dbReference type="EMBL" id="NXG42415.1"/>
    </source>
</evidence>
<dbReference type="GO" id="GO:0009986">
    <property type="term" value="C:cell surface"/>
    <property type="evidence" value="ECO:0007669"/>
    <property type="project" value="TreeGrafter"/>
</dbReference>
<keyword evidence="7" id="KW-0175">Coiled coil</keyword>
<feature type="transmembrane region" description="Helical" evidence="8">
    <location>
        <begin position="477"/>
        <end position="502"/>
    </location>
</feature>
<dbReference type="Pfam" id="PF05478">
    <property type="entry name" value="Prominin"/>
    <property type="match status" value="1"/>
</dbReference>
<gene>
    <name evidence="10" type="primary">Prom2_0</name>
    <name evidence="10" type="ORF">PSIHAE_R00275</name>
</gene>
<evidence type="ECO:0000256" key="3">
    <source>
        <dbReference type="ARBA" id="ARBA00022692"/>
    </source>
</evidence>